<dbReference type="SUPFAM" id="SSF51445">
    <property type="entry name" value="(Trans)glycosidases"/>
    <property type="match status" value="1"/>
</dbReference>
<keyword evidence="4" id="KW-0732">Signal</keyword>
<dbReference type="GO" id="GO:0008061">
    <property type="term" value="F:chitin binding"/>
    <property type="evidence" value="ECO:0007669"/>
    <property type="project" value="InterPro"/>
</dbReference>
<dbReference type="GO" id="GO:0005975">
    <property type="term" value="P:carbohydrate metabolic process"/>
    <property type="evidence" value="ECO:0007669"/>
    <property type="project" value="InterPro"/>
</dbReference>
<feature type="signal peptide" evidence="4">
    <location>
        <begin position="1"/>
        <end position="16"/>
    </location>
</feature>
<proteinExistence type="inferred from homology"/>
<feature type="region of interest" description="Disordered" evidence="3">
    <location>
        <begin position="70"/>
        <end position="217"/>
    </location>
</feature>
<evidence type="ECO:0000259" key="5">
    <source>
        <dbReference type="PROSITE" id="PS51910"/>
    </source>
</evidence>
<dbReference type="InterPro" id="IPR011583">
    <property type="entry name" value="Chitinase_II/V-like_cat"/>
</dbReference>
<feature type="region of interest" description="Disordered" evidence="3">
    <location>
        <begin position="480"/>
        <end position="504"/>
    </location>
</feature>
<keyword evidence="7" id="KW-1185">Reference proteome</keyword>
<dbReference type="SMART" id="SM00636">
    <property type="entry name" value="Glyco_18"/>
    <property type="match status" value="1"/>
</dbReference>
<sequence length="599" mass="65232">MWSFLFLPLLAIPGESRPNSNVDQQERGNDIDHCMLDAPSSVVTVTFPVISTVYSTIVRTESYTQYFPVPTDWSGWPGSDTAGTSGTKGFDSGTQPEDQSNPALNAGLPPWLKHWDGNDENEDGPQANSERPGWRWPWSRPEAPQHEAGQPEDLGQAVGSGQSKPKSSLQPPPPSWSSEKNTVTSTRAFSTSTTSSTRSSSSRSPQPTPTPDDWPDHTVTAYFGAGNTNIFPAEKIPWKYLTHLCFAFASVGGAANNYSISLGSHQALLRYLSEQAQAHGVRLILSIGGAGDGGKYFSDMVQTNQSISAFVESVKDVVSEFDLAGVDIDWEHVGKLTDAPIERPFTDANGYLQMLKALRAALPVAELSAAVSMNLFRKAKSPTDGTLENVDMTPFIPLFDRIYLMSYDLWNPPDDDTAGSNAALEYHGESPSDIPDGQDFGADGVQAWHDAGFPMSKLVYGVPFYGYGYYLTDDSDPNTTGLYSPVEDGKSSGDSDEGPDSTSGFWKWRNLKSQKVVVQQADGSYGAGPGWTYGFDDSTQTPYVFTDGNSTDEPQIISYDDPHSIGLKKKFAKSRGMEGMMFWAMYGDTDDAELTRLLA</sequence>
<dbReference type="PROSITE" id="PS51910">
    <property type="entry name" value="GH18_2"/>
    <property type="match status" value="1"/>
</dbReference>
<feature type="compositionally biased region" description="Low complexity" evidence="3">
    <location>
        <begin position="159"/>
        <end position="169"/>
    </location>
</feature>
<feature type="chain" id="PRO_5043620093" description="chitinase" evidence="4">
    <location>
        <begin position="17"/>
        <end position="599"/>
    </location>
</feature>
<dbReference type="InterPro" id="IPR029070">
    <property type="entry name" value="Chitinase_insertion_sf"/>
</dbReference>
<dbReference type="GO" id="GO:0008843">
    <property type="term" value="F:endochitinase activity"/>
    <property type="evidence" value="ECO:0007669"/>
    <property type="project" value="UniProtKB-EC"/>
</dbReference>
<dbReference type="InterPro" id="IPR017853">
    <property type="entry name" value="GH"/>
</dbReference>
<evidence type="ECO:0000256" key="4">
    <source>
        <dbReference type="SAM" id="SignalP"/>
    </source>
</evidence>
<dbReference type="PANTHER" id="PTHR11177">
    <property type="entry name" value="CHITINASE"/>
    <property type="match status" value="1"/>
</dbReference>
<dbReference type="GeneID" id="89980932"/>
<name>A0AAV9NFD1_9EURO</name>
<dbReference type="GO" id="GO:0005576">
    <property type="term" value="C:extracellular region"/>
    <property type="evidence" value="ECO:0007669"/>
    <property type="project" value="TreeGrafter"/>
</dbReference>
<evidence type="ECO:0000256" key="1">
    <source>
        <dbReference type="ARBA" id="ARBA00008682"/>
    </source>
</evidence>
<feature type="compositionally biased region" description="Polar residues" evidence="3">
    <location>
        <begin position="81"/>
        <end position="103"/>
    </location>
</feature>
<gene>
    <name evidence="6" type="ORF">LTR84_012790</name>
</gene>
<evidence type="ECO:0000313" key="7">
    <source>
        <dbReference type="Proteomes" id="UP001358417"/>
    </source>
</evidence>
<dbReference type="PANTHER" id="PTHR11177:SF317">
    <property type="entry name" value="CHITINASE 12-RELATED"/>
    <property type="match status" value="1"/>
</dbReference>
<evidence type="ECO:0000256" key="2">
    <source>
        <dbReference type="ARBA" id="ARBA00012729"/>
    </source>
</evidence>
<protein>
    <recommendedName>
        <fullName evidence="2">chitinase</fullName>
        <ecNumber evidence="2">3.2.1.14</ecNumber>
    </recommendedName>
</protein>
<dbReference type="EMBL" id="JAVRRD010000008">
    <property type="protein sequence ID" value="KAK5056237.1"/>
    <property type="molecule type" value="Genomic_DNA"/>
</dbReference>
<reference evidence="6 7" key="1">
    <citation type="submission" date="2023-08" db="EMBL/GenBank/DDBJ databases">
        <title>Black Yeasts Isolated from many extreme environments.</title>
        <authorList>
            <person name="Coleine C."/>
            <person name="Stajich J.E."/>
            <person name="Selbmann L."/>
        </authorList>
    </citation>
    <scope>NUCLEOTIDE SEQUENCE [LARGE SCALE GENOMIC DNA]</scope>
    <source>
        <strain evidence="6 7">CCFEE 5792</strain>
    </source>
</reference>
<dbReference type="Pfam" id="PF00704">
    <property type="entry name" value="Glyco_hydro_18"/>
    <property type="match status" value="1"/>
</dbReference>
<organism evidence="6 7">
    <name type="scientific">Exophiala bonariae</name>
    <dbReference type="NCBI Taxonomy" id="1690606"/>
    <lineage>
        <taxon>Eukaryota</taxon>
        <taxon>Fungi</taxon>
        <taxon>Dikarya</taxon>
        <taxon>Ascomycota</taxon>
        <taxon>Pezizomycotina</taxon>
        <taxon>Eurotiomycetes</taxon>
        <taxon>Chaetothyriomycetidae</taxon>
        <taxon>Chaetothyriales</taxon>
        <taxon>Herpotrichiellaceae</taxon>
        <taxon>Exophiala</taxon>
    </lineage>
</organism>
<dbReference type="Proteomes" id="UP001358417">
    <property type="component" value="Unassembled WGS sequence"/>
</dbReference>
<dbReference type="AlphaFoldDB" id="A0AAV9NFD1"/>
<dbReference type="InterPro" id="IPR001223">
    <property type="entry name" value="Glyco_hydro18_cat"/>
</dbReference>
<evidence type="ECO:0000256" key="3">
    <source>
        <dbReference type="SAM" id="MobiDB-lite"/>
    </source>
</evidence>
<comment type="similarity">
    <text evidence="1">Belongs to the glycosyl hydrolase 18 family. Chitinase class V subfamily.</text>
</comment>
<evidence type="ECO:0000313" key="6">
    <source>
        <dbReference type="EMBL" id="KAK5056237.1"/>
    </source>
</evidence>
<dbReference type="InterPro" id="IPR050314">
    <property type="entry name" value="Glycosyl_Hydrlase_18"/>
</dbReference>
<feature type="compositionally biased region" description="Low complexity" evidence="3">
    <location>
        <begin position="176"/>
        <end position="205"/>
    </location>
</feature>
<dbReference type="Gene3D" id="3.10.50.10">
    <property type="match status" value="1"/>
</dbReference>
<dbReference type="RefSeq" id="XP_064708207.1">
    <property type="nucleotide sequence ID" value="XM_064856307.1"/>
</dbReference>
<feature type="region of interest" description="Disordered" evidence="3">
    <location>
        <begin position="420"/>
        <end position="441"/>
    </location>
</feature>
<accession>A0AAV9NFD1</accession>
<comment type="caution">
    <text evidence="6">The sequence shown here is derived from an EMBL/GenBank/DDBJ whole genome shotgun (WGS) entry which is preliminary data.</text>
</comment>
<dbReference type="Gene3D" id="3.20.20.80">
    <property type="entry name" value="Glycosidases"/>
    <property type="match status" value="1"/>
</dbReference>
<feature type="domain" description="GH18" evidence="5">
    <location>
        <begin position="217"/>
        <end position="599"/>
    </location>
</feature>
<dbReference type="EC" id="3.2.1.14" evidence="2"/>
<dbReference type="GO" id="GO:0006032">
    <property type="term" value="P:chitin catabolic process"/>
    <property type="evidence" value="ECO:0007669"/>
    <property type="project" value="TreeGrafter"/>
</dbReference>